<dbReference type="InterPro" id="IPR036865">
    <property type="entry name" value="CRAL-TRIO_dom_sf"/>
</dbReference>
<dbReference type="EMBL" id="CAICTM010000462">
    <property type="protein sequence ID" value="CAB9511012.1"/>
    <property type="molecule type" value="Genomic_DNA"/>
</dbReference>
<reference evidence="2" key="1">
    <citation type="submission" date="2020-06" db="EMBL/GenBank/DDBJ databases">
        <authorList>
            <consortium name="Plant Systems Biology data submission"/>
        </authorList>
    </citation>
    <scope>NUCLEOTIDE SEQUENCE</scope>
    <source>
        <strain evidence="2">D6</strain>
    </source>
</reference>
<accession>A0A9N8DYF6</accession>
<keyword evidence="3" id="KW-1185">Reference proteome</keyword>
<dbReference type="OrthoDB" id="75724at2759"/>
<dbReference type="InterPro" id="IPR001251">
    <property type="entry name" value="CRAL-TRIO_dom"/>
</dbReference>
<sequence>MEDHELTHDELVWANRIKEELWKSTRIKDGSISDWECVELALTSIERSQDLQVAEDQAWKLQCFREHYNFEVDMKEAEAMQLLRDIILQMPGSILGLDYLRDSGHYLFVYDFAKFFPDRIQTERDWRSLMGGFYVLHQIMNSNLSSIRQGASFIFECEGAGFHNMDPAVEQRWLMEFGSFYPLKKHEIQWIHAPSVAVMMYSMVKRFVPAADHQVNKMCGDLEGFEGGRIDQLYNQPTLEVAQEHLIQRLPQCLRERMINQQNFLLPVPTTRPHAPPTMSITAEPVDDDDNASVIMEFEEDEYYSDG</sequence>
<dbReference type="Proteomes" id="UP001153069">
    <property type="component" value="Unassembled WGS sequence"/>
</dbReference>
<dbReference type="Gene3D" id="3.40.525.10">
    <property type="entry name" value="CRAL-TRIO lipid binding domain"/>
    <property type="match status" value="1"/>
</dbReference>
<protein>
    <recommendedName>
        <fullName evidence="1">CRAL-TRIO domain-containing protein</fullName>
    </recommendedName>
</protein>
<dbReference type="SUPFAM" id="SSF52087">
    <property type="entry name" value="CRAL/TRIO domain"/>
    <property type="match status" value="1"/>
</dbReference>
<proteinExistence type="predicted"/>
<feature type="domain" description="CRAL-TRIO" evidence="1">
    <location>
        <begin position="104"/>
        <end position="210"/>
    </location>
</feature>
<organism evidence="2 3">
    <name type="scientific">Seminavis robusta</name>
    <dbReference type="NCBI Taxonomy" id="568900"/>
    <lineage>
        <taxon>Eukaryota</taxon>
        <taxon>Sar</taxon>
        <taxon>Stramenopiles</taxon>
        <taxon>Ochrophyta</taxon>
        <taxon>Bacillariophyta</taxon>
        <taxon>Bacillariophyceae</taxon>
        <taxon>Bacillariophycidae</taxon>
        <taxon>Naviculales</taxon>
        <taxon>Naviculaceae</taxon>
        <taxon>Seminavis</taxon>
    </lineage>
</organism>
<comment type="caution">
    <text evidence="2">The sequence shown here is derived from an EMBL/GenBank/DDBJ whole genome shotgun (WGS) entry which is preliminary data.</text>
</comment>
<name>A0A9N8DYF6_9STRA</name>
<evidence type="ECO:0000313" key="2">
    <source>
        <dbReference type="EMBL" id="CAB9511012.1"/>
    </source>
</evidence>
<dbReference type="Pfam" id="PF00650">
    <property type="entry name" value="CRAL_TRIO"/>
    <property type="match status" value="1"/>
</dbReference>
<evidence type="ECO:0000313" key="3">
    <source>
        <dbReference type="Proteomes" id="UP001153069"/>
    </source>
</evidence>
<evidence type="ECO:0000259" key="1">
    <source>
        <dbReference type="Pfam" id="PF00650"/>
    </source>
</evidence>
<gene>
    <name evidence="2" type="ORF">SEMRO_463_G148240.1</name>
</gene>
<dbReference type="AlphaFoldDB" id="A0A9N8DYF6"/>